<dbReference type="PANTHER" id="PTHR11852:SF0">
    <property type="entry name" value="PLATELET-ACTIVATING FACTOR ACETYLHYDROLASE IB SUBUNIT BETA HOMOLOG"/>
    <property type="match status" value="1"/>
</dbReference>
<evidence type="ECO:0000256" key="2">
    <source>
        <dbReference type="SAM" id="SignalP"/>
    </source>
</evidence>
<dbReference type="AlphaFoldDB" id="A0A8F9TWY9"/>
<dbReference type="RefSeq" id="WP_220162470.1">
    <property type="nucleotide sequence ID" value="NZ_CP080507.1"/>
</dbReference>
<dbReference type="PANTHER" id="PTHR11852">
    <property type="entry name" value="PLATELET-ACTIVATING FACTOR ACETYLHYDROLASE"/>
    <property type="match status" value="1"/>
</dbReference>
<dbReference type="InterPro" id="IPR013830">
    <property type="entry name" value="SGNH_hydro"/>
</dbReference>
<feature type="signal peptide" evidence="2">
    <location>
        <begin position="1"/>
        <end position="23"/>
    </location>
</feature>
<organism evidence="4 5">
    <name type="scientific">Horticoccus luteus</name>
    <dbReference type="NCBI Taxonomy" id="2862869"/>
    <lineage>
        <taxon>Bacteria</taxon>
        <taxon>Pseudomonadati</taxon>
        <taxon>Verrucomicrobiota</taxon>
        <taxon>Opitutia</taxon>
        <taxon>Opitutales</taxon>
        <taxon>Opitutaceae</taxon>
        <taxon>Horticoccus</taxon>
    </lineage>
</organism>
<dbReference type="GO" id="GO:0016788">
    <property type="term" value="F:hydrolase activity, acting on ester bonds"/>
    <property type="evidence" value="ECO:0007669"/>
    <property type="project" value="UniProtKB-ARBA"/>
</dbReference>
<dbReference type="EMBL" id="CP080507">
    <property type="protein sequence ID" value="QYM79082.1"/>
    <property type="molecule type" value="Genomic_DNA"/>
</dbReference>
<keyword evidence="5" id="KW-1185">Reference proteome</keyword>
<dbReference type="InterPro" id="IPR036514">
    <property type="entry name" value="SGNH_hydro_sf"/>
</dbReference>
<sequence length="240" mass="26477">MTRACLTFALSGLLLLSAPLALAGSPADVGLAREDHQQEHEAFLQRGRSGPIGVLFLGDSITAGWKKVPDIWEKNFGAWAPANFGIGGDKTENVIWRIEHGELDGLHPRVVVLLIGTNNSAKNTAPEIVGGIRKIVDEIKARLPETKVLLLAIFPRGPRTTKTGQAEDWESRMAVIKAVNRELPKLADGKRVRFLDVNHVFLAPDGTIPKELMPEQLHPVRAGYERWTAAMMPTLREMMR</sequence>
<dbReference type="KEGG" id="ole:K0B96_00255"/>
<evidence type="ECO:0000313" key="5">
    <source>
        <dbReference type="Proteomes" id="UP000825051"/>
    </source>
</evidence>
<name>A0A8F9TWY9_9BACT</name>
<dbReference type="Pfam" id="PF13472">
    <property type="entry name" value="Lipase_GDSL_2"/>
    <property type="match status" value="1"/>
</dbReference>
<evidence type="ECO:0000259" key="3">
    <source>
        <dbReference type="Pfam" id="PF13472"/>
    </source>
</evidence>
<accession>A0A8F9TWY9</accession>
<feature type="domain" description="SGNH hydrolase-type esterase" evidence="3">
    <location>
        <begin position="56"/>
        <end position="226"/>
    </location>
</feature>
<dbReference type="SUPFAM" id="SSF52266">
    <property type="entry name" value="SGNH hydrolase"/>
    <property type="match status" value="1"/>
</dbReference>
<proteinExistence type="inferred from homology"/>
<keyword evidence="2" id="KW-0732">Signal</keyword>
<dbReference type="Gene3D" id="3.40.50.1110">
    <property type="entry name" value="SGNH hydrolase"/>
    <property type="match status" value="1"/>
</dbReference>
<protein>
    <submittedName>
        <fullName evidence="4">GDSL family lipase</fullName>
    </submittedName>
</protein>
<feature type="chain" id="PRO_5034142392" evidence="2">
    <location>
        <begin position="24"/>
        <end position="240"/>
    </location>
</feature>
<dbReference type="Proteomes" id="UP000825051">
    <property type="component" value="Chromosome"/>
</dbReference>
<comment type="similarity">
    <text evidence="1">Belongs to the 'GDSL' lipolytic enzyme family. Platelet-activating factor acetylhydrolase IB beta/gamma subunits subfamily.</text>
</comment>
<evidence type="ECO:0000256" key="1">
    <source>
        <dbReference type="ARBA" id="ARBA00038184"/>
    </source>
</evidence>
<reference evidence="4" key="1">
    <citation type="submission" date="2021-08" db="EMBL/GenBank/DDBJ databases">
        <title>Genome of a novel bacterium of the phylum Verrucomicrobia, Oleiharenicola sp. KSB-15.</title>
        <authorList>
            <person name="Chung J.-H."/>
            <person name="Ahn J.-H."/>
            <person name="Yoon Y."/>
            <person name="Kim D.-Y."/>
            <person name="An S.-H."/>
            <person name="Park I."/>
            <person name="Yeon J."/>
        </authorList>
    </citation>
    <scope>NUCLEOTIDE SEQUENCE</scope>
    <source>
        <strain evidence="4">KSB-15</strain>
    </source>
</reference>
<gene>
    <name evidence="4" type="ORF">K0B96_00255</name>
</gene>
<evidence type="ECO:0000313" key="4">
    <source>
        <dbReference type="EMBL" id="QYM79082.1"/>
    </source>
</evidence>